<accession>A0ABS2Q8W4</accession>
<evidence type="ECO:0000313" key="9">
    <source>
        <dbReference type="EMBL" id="MBM7658096.1"/>
    </source>
</evidence>
<keyword evidence="7" id="KW-0804">Transcription</keyword>
<dbReference type="SUPFAM" id="SSF53383">
    <property type="entry name" value="PLP-dependent transferases"/>
    <property type="match status" value="1"/>
</dbReference>
<dbReference type="GO" id="GO:0008483">
    <property type="term" value="F:transaminase activity"/>
    <property type="evidence" value="ECO:0007669"/>
    <property type="project" value="UniProtKB-KW"/>
</dbReference>
<proteinExistence type="inferred from homology"/>
<dbReference type="CDD" id="cd00609">
    <property type="entry name" value="AAT_like"/>
    <property type="match status" value="1"/>
</dbReference>
<evidence type="ECO:0000259" key="8">
    <source>
        <dbReference type="PROSITE" id="PS50949"/>
    </source>
</evidence>
<evidence type="ECO:0000256" key="2">
    <source>
        <dbReference type="ARBA" id="ARBA00005384"/>
    </source>
</evidence>
<dbReference type="EMBL" id="JAFBEV010000012">
    <property type="protein sequence ID" value="MBM7658096.1"/>
    <property type="molecule type" value="Genomic_DNA"/>
</dbReference>
<protein>
    <submittedName>
        <fullName evidence="9">GntR family transcriptional regulator/MocR family aminotransferase</fullName>
    </submittedName>
</protein>
<dbReference type="InterPro" id="IPR015424">
    <property type="entry name" value="PyrdxlP-dep_Trfase"/>
</dbReference>
<dbReference type="Pfam" id="PF00155">
    <property type="entry name" value="Aminotran_1_2"/>
    <property type="match status" value="1"/>
</dbReference>
<dbReference type="InterPro" id="IPR036390">
    <property type="entry name" value="WH_DNA-bd_sf"/>
</dbReference>
<keyword evidence="5" id="KW-0805">Transcription regulation</keyword>
<dbReference type="CDD" id="cd07377">
    <property type="entry name" value="WHTH_GntR"/>
    <property type="match status" value="1"/>
</dbReference>
<evidence type="ECO:0000256" key="4">
    <source>
        <dbReference type="ARBA" id="ARBA00022898"/>
    </source>
</evidence>
<feature type="domain" description="HTH gntR-type" evidence="8">
    <location>
        <begin position="13"/>
        <end position="81"/>
    </location>
</feature>
<dbReference type="Gene3D" id="3.40.640.10">
    <property type="entry name" value="Type I PLP-dependent aspartate aminotransferase-like (Major domain)"/>
    <property type="match status" value="1"/>
</dbReference>
<evidence type="ECO:0000256" key="3">
    <source>
        <dbReference type="ARBA" id="ARBA00022576"/>
    </source>
</evidence>
<keyword evidence="6" id="KW-0238">DNA-binding</keyword>
<dbReference type="InterPro" id="IPR015421">
    <property type="entry name" value="PyrdxlP-dep_Trfase_major"/>
</dbReference>
<evidence type="ECO:0000313" key="10">
    <source>
        <dbReference type="Proteomes" id="UP000823201"/>
    </source>
</evidence>
<dbReference type="Proteomes" id="UP000823201">
    <property type="component" value="Unassembled WGS sequence"/>
</dbReference>
<reference evidence="9 10" key="1">
    <citation type="submission" date="2021-01" db="EMBL/GenBank/DDBJ databases">
        <title>Genomic Encyclopedia of Type Strains, Phase IV (KMG-IV): sequencing the most valuable type-strain genomes for metagenomic binning, comparative biology and taxonomic classification.</title>
        <authorList>
            <person name="Goeker M."/>
        </authorList>
    </citation>
    <scope>NUCLEOTIDE SEQUENCE [LARGE SCALE GENOMIC DNA]</scope>
    <source>
        <strain evidence="9 10">DSM 100968</strain>
    </source>
</reference>
<dbReference type="InterPro" id="IPR036388">
    <property type="entry name" value="WH-like_DNA-bd_sf"/>
</dbReference>
<dbReference type="PROSITE" id="PS50949">
    <property type="entry name" value="HTH_GNTR"/>
    <property type="match status" value="1"/>
</dbReference>
<dbReference type="Gene3D" id="1.10.10.10">
    <property type="entry name" value="Winged helix-like DNA-binding domain superfamily/Winged helix DNA-binding domain"/>
    <property type="match status" value="1"/>
</dbReference>
<dbReference type="Pfam" id="PF00392">
    <property type="entry name" value="GntR"/>
    <property type="match status" value="1"/>
</dbReference>
<evidence type="ECO:0000256" key="5">
    <source>
        <dbReference type="ARBA" id="ARBA00023015"/>
    </source>
</evidence>
<dbReference type="InterPro" id="IPR004839">
    <property type="entry name" value="Aminotransferase_I/II_large"/>
</dbReference>
<dbReference type="InterPro" id="IPR051446">
    <property type="entry name" value="HTH_trans_reg/aminotransferase"/>
</dbReference>
<dbReference type="RefSeq" id="WP_205006615.1">
    <property type="nucleotide sequence ID" value="NZ_CBCRXA010000018.1"/>
</dbReference>
<name>A0ABS2Q8W4_9BACL</name>
<keyword evidence="4" id="KW-0663">Pyridoxal phosphate</keyword>
<gene>
    <name evidence="9" type="ORF">JOC27_001549</name>
</gene>
<evidence type="ECO:0000256" key="1">
    <source>
        <dbReference type="ARBA" id="ARBA00001933"/>
    </source>
</evidence>
<dbReference type="SUPFAM" id="SSF46785">
    <property type="entry name" value="Winged helix' DNA-binding domain"/>
    <property type="match status" value="1"/>
</dbReference>
<keyword evidence="3 9" id="KW-0032">Aminotransferase</keyword>
<keyword evidence="10" id="KW-1185">Reference proteome</keyword>
<evidence type="ECO:0000256" key="7">
    <source>
        <dbReference type="ARBA" id="ARBA00023163"/>
    </source>
</evidence>
<dbReference type="SMART" id="SM00345">
    <property type="entry name" value="HTH_GNTR"/>
    <property type="match status" value="1"/>
</dbReference>
<keyword evidence="3 9" id="KW-0808">Transferase</keyword>
<sequence length="471" mass="54861">MVETRIQSVHSMDYKYQQIYKNLKREILLRHFLPDQKLPSKRELAKTLNVSVNSINAAYQQLLAEGYIYAMERKGFFVEKLDAFPLSARSPETISPDLEEKSQSRKGWLSFSHMSIDRTLFPFENWLKCEHQALKMRQNMLDDDSSRYPQGIRSVRQTIARLLSITRGVKCFPEQIILGSGTQILLQILDGLIEENKVFALEEPGYQRVYRLLETLRRPVETVRLDVKGISIEAIRRINPSVVYVTPSHQFPTGIVMPISRRIQLLNWASEQADRYIIEDDYDSEFKYQTDAIPCLQGLDTYKRVIYFGTFSKSLLPGLRISYMILPEQLLRIARTRFSFLMQTCNVLTQITLQQFIDSGFYHKHIKSMRQIYETRRTRLIAAMRVQFGAAIKIYGINAGLHFLAEFDTKRSMDEILNRAAQEKLELYSLERCVLKAHYFTKKPTFIIGFANLANGSIDRAVQLLYRAIYQ</sequence>
<organism evidence="9 10">
    <name type="scientific">Sporolactobacillus spathodeae</name>
    <dbReference type="NCBI Taxonomy" id="1465502"/>
    <lineage>
        <taxon>Bacteria</taxon>
        <taxon>Bacillati</taxon>
        <taxon>Bacillota</taxon>
        <taxon>Bacilli</taxon>
        <taxon>Bacillales</taxon>
        <taxon>Sporolactobacillaceae</taxon>
        <taxon>Sporolactobacillus</taxon>
    </lineage>
</organism>
<comment type="cofactor">
    <cofactor evidence="1">
        <name>pyridoxal 5'-phosphate</name>
        <dbReference type="ChEBI" id="CHEBI:597326"/>
    </cofactor>
</comment>
<evidence type="ECO:0000256" key="6">
    <source>
        <dbReference type="ARBA" id="ARBA00023125"/>
    </source>
</evidence>
<dbReference type="PANTHER" id="PTHR46577">
    <property type="entry name" value="HTH-TYPE TRANSCRIPTIONAL REGULATORY PROTEIN GABR"/>
    <property type="match status" value="1"/>
</dbReference>
<comment type="similarity">
    <text evidence="2">In the C-terminal section; belongs to the class-I pyridoxal-phosphate-dependent aminotransferase family.</text>
</comment>
<dbReference type="PANTHER" id="PTHR46577:SF1">
    <property type="entry name" value="HTH-TYPE TRANSCRIPTIONAL REGULATORY PROTEIN GABR"/>
    <property type="match status" value="1"/>
</dbReference>
<dbReference type="InterPro" id="IPR000524">
    <property type="entry name" value="Tscrpt_reg_HTH_GntR"/>
</dbReference>
<comment type="caution">
    <text evidence="9">The sequence shown here is derived from an EMBL/GenBank/DDBJ whole genome shotgun (WGS) entry which is preliminary data.</text>
</comment>